<dbReference type="GO" id="GO:0002082">
    <property type="term" value="P:regulation of oxidative phosphorylation"/>
    <property type="evidence" value="ECO:0007669"/>
    <property type="project" value="TreeGrafter"/>
</dbReference>
<dbReference type="InterPro" id="IPR039297">
    <property type="entry name" value="COX7a"/>
</dbReference>
<dbReference type="GO" id="GO:0097250">
    <property type="term" value="P:mitochondrial respirasome assembly"/>
    <property type="evidence" value="ECO:0007669"/>
    <property type="project" value="TreeGrafter"/>
</dbReference>
<evidence type="ECO:0000256" key="6">
    <source>
        <dbReference type="ARBA" id="ARBA00022946"/>
    </source>
</evidence>
<protein>
    <recommendedName>
        <fullName evidence="11">Cytochrome c oxidase subunit 7A1, mitochondrial</fullName>
    </recommendedName>
    <alternativeName>
        <fullName evidence="12">Cytochrome c oxidase subunit VIIa-heart</fullName>
    </alternativeName>
</protein>
<keyword evidence="9" id="KW-0496">Mitochondrion</keyword>
<evidence type="ECO:0000256" key="1">
    <source>
        <dbReference type="ARBA" id="ARBA00004434"/>
    </source>
</evidence>
<reference evidence="15" key="3">
    <citation type="submission" date="2025-09" db="UniProtKB">
        <authorList>
            <consortium name="Ensembl"/>
        </authorList>
    </citation>
    <scope>IDENTIFICATION</scope>
</reference>
<dbReference type="Gene3D" id="4.10.91.10">
    <property type="entry name" value="Cytochrome c oxidase, subunit VIIa"/>
    <property type="match status" value="1"/>
</dbReference>
<evidence type="ECO:0000256" key="13">
    <source>
        <dbReference type="ARBA" id="ARBA00049614"/>
    </source>
</evidence>
<comment type="subcellular location">
    <subcellularLocation>
        <location evidence="1">Mitochondrion inner membrane</location>
        <topology evidence="1">Single-pass membrane protein</topology>
    </subcellularLocation>
</comment>
<keyword evidence="16" id="KW-1185">Reference proteome</keyword>
<dbReference type="Ensembl" id="ENSSSUT00005031227.1">
    <property type="protein sequence ID" value="ENSSSUP00005027322.1"/>
    <property type="gene ID" value="ENSSSUG00005017690.1"/>
</dbReference>
<organism evidence="15 16">
    <name type="scientific">Suricata suricatta</name>
    <name type="common">Meerkat</name>
    <dbReference type="NCBI Taxonomy" id="37032"/>
    <lineage>
        <taxon>Eukaryota</taxon>
        <taxon>Metazoa</taxon>
        <taxon>Chordata</taxon>
        <taxon>Craniata</taxon>
        <taxon>Vertebrata</taxon>
        <taxon>Euteleostomi</taxon>
        <taxon>Mammalia</taxon>
        <taxon>Eutheria</taxon>
        <taxon>Laurasiatheria</taxon>
        <taxon>Carnivora</taxon>
        <taxon>Feliformia</taxon>
        <taxon>Herpestidae</taxon>
        <taxon>Suricata</taxon>
    </lineage>
</organism>
<dbReference type="CDD" id="cd00928">
    <property type="entry name" value="Cyt_c_Oxidase_VIIa"/>
    <property type="match status" value="1"/>
</dbReference>
<dbReference type="GO" id="GO:0005743">
    <property type="term" value="C:mitochondrial inner membrane"/>
    <property type="evidence" value="ECO:0007669"/>
    <property type="project" value="UniProtKB-SubCell"/>
</dbReference>
<keyword evidence="6" id="KW-0809">Transit peptide</keyword>
<feature type="region of interest" description="Disordered" evidence="14">
    <location>
        <begin position="128"/>
        <end position="154"/>
    </location>
</feature>
<evidence type="ECO:0000256" key="8">
    <source>
        <dbReference type="ARBA" id="ARBA00023002"/>
    </source>
</evidence>
<comment type="pathway">
    <text evidence="2">Energy metabolism; oxidative phosphorylation.</text>
</comment>
<evidence type="ECO:0000256" key="9">
    <source>
        <dbReference type="ARBA" id="ARBA00023128"/>
    </source>
</evidence>
<sequence>ANKPLRFDFNKPLRKIQTWPPRYRYTKAPRRNRPLCVDRTSWNPSLSAPSLLSNINSGKDRSERPWGRTCTCPNKNLRRKQTKNVFRFPLHLDREFQGTDGCFKHFGAGAGLVSSPLLCRSEERESAGGICSTSPTPRPPPLTPGPAVTPRAEGVACDPRERRARCVLGLRGEVTPAGRRGGRRMRALRVSQALVRSFSSTSRNRFENRVAEKQKIFQADNDLPVHLKGGATDNILYRLTMGLCLGGTVYSLYCLGRASFPHKK</sequence>
<reference evidence="15" key="2">
    <citation type="submission" date="2025-08" db="UniProtKB">
        <authorList>
            <consortium name="Ensembl"/>
        </authorList>
    </citation>
    <scope>IDENTIFICATION</scope>
</reference>
<evidence type="ECO:0000256" key="7">
    <source>
        <dbReference type="ARBA" id="ARBA00022989"/>
    </source>
</evidence>
<accession>A0A673V1B9</accession>
<comment type="function">
    <text evidence="13">Component of the mitochondrial respiratory complex IV (CIV, also named cytochrome c oxidase complex), the last enzyme in the mitochondrial electron transport chain which drives oxidative phosphorylation. The CIV complex is the component of the respiratory chain that catalyzes the reduction of oxygen to water. Acts as an assembly factor that specifically drives the homodimerization of CIV complexes, mediating the formation of mitochondrial respiratory supercomplexes (respirasomes) containing two CIV: supercomplxes with two molecules of CIV show improved activity. Despite being highly expressed in brown adipose tissue, not required for thermogenesis.</text>
</comment>
<keyword evidence="10" id="KW-0472">Membrane</keyword>
<comment type="similarity">
    <text evidence="3">Belongs to the cytochrome c oxidase VIIa family.</text>
</comment>
<gene>
    <name evidence="15" type="primary">LOC115280861</name>
</gene>
<evidence type="ECO:0000256" key="3">
    <source>
        <dbReference type="ARBA" id="ARBA00009331"/>
    </source>
</evidence>
<evidence type="ECO:0000256" key="11">
    <source>
        <dbReference type="ARBA" id="ARBA00040382"/>
    </source>
</evidence>
<evidence type="ECO:0000256" key="5">
    <source>
        <dbReference type="ARBA" id="ARBA00022792"/>
    </source>
</evidence>
<dbReference type="InterPro" id="IPR003177">
    <property type="entry name" value="Cytc_oxidase_su7a_met"/>
</dbReference>
<evidence type="ECO:0000313" key="16">
    <source>
        <dbReference type="Proteomes" id="UP000472268"/>
    </source>
</evidence>
<dbReference type="AlphaFoldDB" id="A0A673V1B9"/>
<dbReference type="InterPro" id="IPR036539">
    <property type="entry name" value="Cyt_c_oxidase_su7a_sf"/>
</dbReference>
<dbReference type="GO" id="GO:0045277">
    <property type="term" value="C:respiratory chain complex IV"/>
    <property type="evidence" value="ECO:0007669"/>
    <property type="project" value="InterPro"/>
</dbReference>
<dbReference type="Pfam" id="PF02238">
    <property type="entry name" value="COX7a"/>
    <property type="match status" value="1"/>
</dbReference>
<dbReference type="GO" id="GO:0006123">
    <property type="term" value="P:mitochondrial electron transport, cytochrome c to oxygen"/>
    <property type="evidence" value="ECO:0007669"/>
    <property type="project" value="InterPro"/>
</dbReference>
<evidence type="ECO:0000256" key="10">
    <source>
        <dbReference type="ARBA" id="ARBA00023136"/>
    </source>
</evidence>
<dbReference type="FunFam" id="4.10.91.10:FF:000001">
    <property type="entry name" value="Cytochrome c oxidase subunit 7A1, mitochondrial"/>
    <property type="match status" value="1"/>
</dbReference>
<name>A0A673V1B9_SURSU</name>
<dbReference type="GO" id="GO:0016491">
    <property type="term" value="F:oxidoreductase activity"/>
    <property type="evidence" value="ECO:0007669"/>
    <property type="project" value="UniProtKB-KW"/>
</dbReference>
<reference evidence="15 16" key="1">
    <citation type="submission" date="2019-05" db="EMBL/GenBank/DDBJ databases">
        <title>A Chromosome-scale Meerkat (S. suricatta) Genome Assembly.</title>
        <authorList>
            <person name="Dudchenko O."/>
            <person name="Lieberman Aiden E."/>
            <person name="Tung J."/>
            <person name="Barreiro L.B."/>
            <person name="Clutton-Brock T.H."/>
        </authorList>
    </citation>
    <scope>NUCLEOTIDE SEQUENCE [LARGE SCALE GENOMIC DNA]</scope>
</reference>
<dbReference type="PANTHER" id="PTHR10510">
    <property type="entry name" value="CYTOCHROME C OXIDASE POLYPEPTIDE 7A"/>
    <property type="match status" value="1"/>
</dbReference>
<keyword evidence="8" id="KW-0560">Oxidoreductase</keyword>
<evidence type="ECO:0000256" key="2">
    <source>
        <dbReference type="ARBA" id="ARBA00004673"/>
    </source>
</evidence>
<evidence type="ECO:0000256" key="12">
    <source>
        <dbReference type="ARBA" id="ARBA00041986"/>
    </source>
</evidence>
<evidence type="ECO:0000256" key="14">
    <source>
        <dbReference type="SAM" id="MobiDB-lite"/>
    </source>
</evidence>
<keyword evidence="5" id="KW-0999">Mitochondrion inner membrane</keyword>
<proteinExistence type="inferred from homology"/>
<keyword evidence="7" id="KW-1133">Transmembrane helix</keyword>
<evidence type="ECO:0000256" key="4">
    <source>
        <dbReference type="ARBA" id="ARBA00022692"/>
    </source>
</evidence>
<keyword evidence="4" id="KW-0812">Transmembrane</keyword>
<dbReference type="PANTHER" id="PTHR10510:SF5">
    <property type="entry name" value="CYTOCHROME C OXIDASE SUBUNIT 7A1, MITOCHONDRIAL"/>
    <property type="match status" value="1"/>
</dbReference>
<dbReference type="Proteomes" id="UP000472268">
    <property type="component" value="Chromosome 16"/>
</dbReference>
<dbReference type="SUPFAM" id="SSF81419">
    <property type="entry name" value="Mitochondrial cytochrome c oxidase subunit VIIa"/>
    <property type="match status" value="1"/>
</dbReference>
<evidence type="ECO:0000313" key="15">
    <source>
        <dbReference type="Ensembl" id="ENSSSUP00005027322.1"/>
    </source>
</evidence>